<evidence type="ECO:0000256" key="6">
    <source>
        <dbReference type="ARBA" id="ARBA00022884"/>
    </source>
</evidence>
<dbReference type="SMART" id="SM00547">
    <property type="entry name" value="ZnF_RBZ"/>
    <property type="match status" value="2"/>
</dbReference>
<dbReference type="OrthoDB" id="1878647at2759"/>
<name>A0A0P1AAN2_PLAHL</name>
<evidence type="ECO:0000256" key="9">
    <source>
        <dbReference type="SAM" id="MobiDB-lite"/>
    </source>
</evidence>
<dbReference type="PANTHER" id="PTHR12999">
    <property type="entry name" value="ZINC FINGER RAN-BINDING DOMAIN-CONTAINING PROTEIN 2 ZRANB2-RELATED"/>
    <property type="match status" value="1"/>
</dbReference>
<proteinExistence type="predicted"/>
<feature type="compositionally biased region" description="Basic and acidic residues" evidence="9">
    <location>
        <begin position="468"/>
        <end position="477"/>
    </location>
</feature>
<evidence type="ECO:0000259" key="11">
    <source>
        <dbReference type="PROSITE" id="PS50199"/>
    </source>
</evidence>
<feature type="compositionally biased region" description="Basic and acidic residues" evidence="9">
    <location>
        <begin position="496"/>
        <end position="509"/>
    </location>
</feature>
<dbReference type="PROSITE" id="PS50199">
    <property type="entry name" value="ZF_RANBP2_2"/>
    <property type="match status" value="2"/>
</dbReference>
<evidence type="ECO:0000313" key="13">
    <source>
        <dbReference type="Proteomes" id="UP000054928"/>
    </source>
</evidence>
<comment type="subcellular location">
    <subcellularLocation>
        <location evidence="1">Nucleus</location>
    </subcellularLocation>
</comment>
<dbReference type="PROSITE" id="PS01358">
    <property type="entry name" value="ZF_RANBP2_1"/>
    <property type="match status" value="2"/>
</dbReference>
<dbReference type="InterPro" id="IPR036443">
    <property type="entry name" value="Znf_RanBP2_sf"/>
</dbReference>
<feature type="region of interest" description="Disordered" evidence="9">
    <location>
        <begin position="426"/>
        <end position="509"/>
    </location>
</feature>
<dbReference type="GO" id="GO:0003723">
    <property type="term" value="F:RNA binding"/>
    <property type="evidence" value="ECO:0007669"/>
    <property type="project" value="UniProtKB-KW"/>
</dbReference>
<feature type="signal peptide" evidence="10">
    <location>
        <begin position="1"/>
        <end position="19"/>
    </location>
</feature>
<keyword evidence="3" id="KW-0677">Repeat</keyword>
<dbReference type="InterPro" id="IPR001876">
    <property type="entry name" value="Znf_RanBP2"/>
</dbReference>
<keyword evidence="2" id="KW-0479">Metal-binding</keyword>
<evidence type="ECO:0000256" key="2">
    <source>
        <dbReference type="ARBA" id="ARBA00022723"/>
    </source>
</evidence>
<keyword evidence="10" id="KW-0732">Signal</keyword>
<dbReference type="Proteomes" id="UP000054928">
    <property type="component" value="Unassembled WGS sequence"/>
</dbReference>
<feature type="region of interest" description="Disordered" evidence="9">
    <location>
        <begin position="288"/>
        <end position="308"/>
    </location>
</feature>
<dbReference type="GO" id="GO:0008270">
    <property type="term" value="F:zinc ion binding"/>
    <property type="evidence" value="ECO:0007669"/>
    <property type="project" value="UniProtKB-KW"/>
</dbReference>
<keyword evidence="7" id="KW-0539">Nucleus</keyword>
<feature type="chain" id="PRO_5006058510" evidence="10">
    <location>
        <begin position="20"/>
        <end position="509"/>
    </location>
</feature>
<dbReference type="Pfam" id="PF00641">
    <property type="entry name" value="Zn_ribbon_RanBP"/>
    <property type="match status" value="2"/>
</dbReference>
<feature type="domain" description="RanBP2-type" evidence="11">
    <location>
        <begin position="255"/>
        <end position="286"/>
    </location>
</feature>
<dbReference type="Gene3D" id="4.10.1060.10">
    <property type="entry name" value="Zinc finger, RanBP2-type"/>
    <property type="match status" value="2"/>
</dbReference>
<evidence type="ECO:0000256" key="4">
    <source>
        <dbReference type="ARBA" id="ARBA00022771"/>
    </source>
</evidence>
<organism evidence="12 13">
    <name type="scientific">Plasmopara halstedii</name>
    <name type="common">Downy mildew of sunflower</name>
    <dbReference type="NCBI Taxonomy" id="4781"/>
    <lineage>
        <taxon>Eukaryota</taxon>
        <taxon>Sar</taxon>
        <taxon>Stramenopiles</taxon>
        <taxon>Oomycota</taxon>
        <taxon>Peronosporomycetes</taxon>
        <taxon>Peronosporales</taxon>
        <taxon>Peronosporaceae</taxon>
        <taxon>Plasmopara</taxon>
    </lineage>
</organism>
<protein>
    <submittedName>
        <fullName evidence="12">Zinc finger protein</fullName>
    </submittedName>
</protein>
<dbReference type="GO" id="GO:0005634">
    <property type="term" value="C:nucleus"/>
    <property type="evidence" value="ECO:0007669"/>
    <property type="project" value="UniProtKB-SubCell"/>
</dbReference>
<feature type="compositionally biased region" description="Basic residues" evidence="9">
    <location>
        <begin position="453"/>
        <end position="466"/>
    </location>
</feature>
<evidence type="ECO:0000256" key="8">
    <source>
        <dbReference type="PROSITE-ProRule" id="PRU00322"/>
    </source>
</evidence>
<dbReference type="STRING" id="4781.A0A0P1AAN2"/>
<evidence type="ECO:0000256" key="1">
    <source>
        <dbReference type="ARBA" id="ARBA00004123"/>
    </source>
</evidence>
<accession>A0A0P1AAN2</accession>
<dbReference type="OMA" id="NIRYKFA"/>
<keyword evidence="5" id="KW-0862">Zinc</keyword>
<keyword evidence="4 8" id="KW-0863">Zinc-finger</keyword>
<dbReference type="GeneID" id="36400104"/>
<keyword evidence="6" id="KW-0694">RNA-binding</keyword>
<feature type="domain" description="RanBP2-type" evidence="11">
    <location>
        <begin position="309"/>
        <end position="338"/>
    </location>
</feature>
<dbReference type="AlphaFoldDB" id="A0A0P1AAN2"/>
<reference evidence="13" key="1">
    <citation type="submission" date="2014-09" db="EMBL/GenBank/DDBJ databases">
        <authorList>
            <person name="Sharma Rahul"/>
            <person name="Thines Marco"/>
        </authorList>
    </citation>
    <scope>NUCLEOTIDE SEQUENCE [LARGE SCALE GENOMIC DNA]</scope>
</reference>
<evidence type="ECO:0000313" key="12">
    <source>
        <dbReference type="EMBL" id="CEG37456.1"/>
    </source>
</evidence>
<evidence type="ECO:0000256" key="3">
    <source>
        <dbReference type="ARBA" id="ARBA00022737"/>
    </source>
</evidence>
<dbReference type="FunFam" id="4.10.1060.10:FF:000008">
    <property type="entry name" value="TATA-binding protein-associated factor 2N isoform X1"/>
    <property type="match status" value="1"/>
</dbReference>
<evidence type="ECO:0000256" key="5">
    <source>
        <dbReference type="ARBA" id="ARBA00022833"/>
    </source>
</evidence>
<evidence type="ECO:0000256" key="10">
    <source>
        <dbReference type="SAM" id="SignalP"/>
    </source>
</evidence>
<dbReference type="RefSeq" id="XP_024573825.1">
    <property type="nucleotide sequence ID" value="XM_024722783.1"/>
</dbReference>
<dbReference type="EMBL" id="CCYD01000286">
    <property type="protein sequence ID" value="CEG37456.1"/>
    <property type="molecule type" value="Genomic_DNA"/>
</dbReference>
<sequence>MQLVLPFVVAICIAVEVVSRSSEGFATCSSLNGPFCQGFGSKFLVASPHEMQNLDAEQSELVAAKKLKIENVLKQYELQNVEKADSLGDESDIEYLRKIRLLLKENMMLTDAEKKTDSKDSKASALGSATNAALELLRLMNGDELKDFFEMALNVVLETGEATLKEMSPQTVEGLHTTVYQLKALKDYSTYQFQQLDELELLSIRLKFVMDRIVELQQAFENLVIADNAKDRQCTGGSGLIEMAGCGGRGGYRISDGDWACPNPGCSNVNFARRNSCNRCQTPRPEGLCGDKSNATRENDSRGPPGLFQPGDWTCNTCGNVNWERRSECNMCKSSKPGMVGLDEKRDGAGGGFNERQERVASAKTEVGEDGYDDFGIRKKKVKASKAEREAAALARLQQSYGAIYQPPQSAMESTAICVTRDKAPLVGSPLSQDDVKLRRSRSPVRLTSSLKLRSRSRDRRHRSPSRTKNDRRDHSPANHTRRRHHRSRSRGGNCSRDRDHDRHDKRYR</sequence>
<dbReference type="SUPFAM" id="SSF90209">
    <property type="entry name" value="Ran binding protein zinc finger-like"/>
    <property type="match status" value="2"/>
</dbReference>
<dbReference type="PANTHER" id="PTHR12999:SF17">
    <property type="entry name" value="ZINC FINGER RAN-BINDING DOMAIN-CONTAINING PROTEIN 2"/>
    <property type="match status" value="1"/>
</dbReference>
<feature type="compositionally biased region" description="Basic residues" evidence="9">
    <location>
        <begin position="480"/>
        <end position="490"/>
    </location>
</feature>
<keyword evidence="13" id="KW-1185">Reference proteome</keyword>
<evidence type="ECO:0000256" key="7">
    <source>
        <dbReference type="ARBA" id="ARBA00023242"/>
    </source>
</evidence>
<dbReference type="FunFam" id="4.10.1060.10:FF:000004">
    <property type="entry name" value="Zinc finger Ran-binding domain-containing protein 2"/>
    <property type="match status" value="1"/>
</dbReference>